<dbReference type="Proteomes" id="UP000241890">
    <property type="component" value="Unassembled WGS sequence"/>
</dbReference>
<comment type="caution">
    <text evidence="2">The sequence shown here is derived from an EMBL/GenBank/DDBJ whole genome shotgun (WGS) entry which is preliminary data.</text>
</comment>
<sequence length="575" mass="64601">MRVDVIAVLTLCVLLGADKGRAGSSYGYDGEGYDGYDGYDDNDDDYDNPVDETEIDTFDFESLPGQRVEISAHKKNGYLSAAMELEARELFADFPSGNVPRTRTTKAYIGTFKMAMGNAYYFPSALRRKLVMLVSKSRLATYSKITKKKVWDAYEANSGGKLNFVDKVVGGTPIWRSFKARTSPVASSYQNRRLITALNRTFGVGNSRSDKEWGLISRSAKRGNGDGGRGGGVVAIIRNAIKPSLAAHELNHNLGLGHAKKGVVRWDGKYTSYVPYKSDFSLSTEGSLQLNGEIASCVEQHFLQWNKDEDYQFIEFNKSMGLRNVGRGKSSGRTEPVSLVWENPYGGQHWFCYGVHGTSLRSKANRGSFPDRSGITHEQTAPLTSKCAPLQDPYFYGKSEVSVIGSTGLTMHVEEKFDQAAGVKVRFTFDEATFNMPAPLVELWTESLVEDREHVATSLWVYFRHAEDRKRAWISTPYVLPINHLKLRCGNDTFTHNATKYTDDETNGLFRDLETGVYMWPRRCGRYKTCTSKHNKMNRQVRIDISPPLTETTDCTLIIDKRKRLYKHISLTPPP</sequence>
<keyword evidence="1" id="KW-0732">Signal</keyword>
<keyword evidence="3" id="KW-1185">Reference proteome</keyword>
<name>A0A2R5G9N9_9STRA</name>
<gene>
    <name evidence="2" type="ORF">FCC1311_032522</name>
</gene>
<organism evidence="2 3">
    <name type="scientific">Hondaea fermentalgiana</name>
    <dbReference type="NCBI Taxonomy" id="2315210"/>
    <lineage>
        <taxon>Eukaryota</taxon>
        <taxon>Sar</taxon>
        <taxon>Stramenopiles</taxon>
        <taxon>Bigyra</taxon>
        <taxon>Labyrinthulomycetes</taxon>
        <taxon>Thraustochytrida</taxon>
        <taxon>Thraustochytriidae</taxon>
        <taxon>Hondaea</taxon>
    </lineage>
</organism>
<dbReference type="EMBL" id="BEYU01000027">
    <property type="protein sequence ID" value="GBG27029.1"/>
    <property type="molecule type" value="Genomic_DNA"/>
</dbReference>
<feature type="chain" id="PRO_5015302231" evidence="1">
    <location>
        <begin position="23"/>
        <end position="575"/>
    </location>
</feature>
<dbReference type="InParanoid" id="A0A2R5G9N9"/>
<accession>A0A2R5G9N9</accession>
<evidence type="ECO:0000313" key="2">
    <source>
        <dbReference type="EMBL" id="GBG27029.1"/>
    </source>
</evidence>
<evidence type="ECO:0000313" key="3">
    <source>
        <dbReference type="Proteomes" id="UP000241890"/>
    </source>
</evidence>
<feature type="signal peptide" evidence="1">
    <location>
        <begin position="1"/>
        <end position="22"/>
    </location>
</feature>
<evidence type="ECO:0000256" key="1">
    <source>
        <dbReference type="SAM" id="SignalP"/>
    </source>
</evidence>
<proteinExistence type="predicted"/>
<reference evidence="2 3" key="1">
    <citation type="submission" date="2017-12" db="EMBL/GenBank/DDBJ databases">
        <title>Sequencing, de novo assembly and annotation of complete genome of a new Thraustochytrid species, strain FCC1311.</title>
        <authorList>
            <person name="Sedici K."/>
            <person name="Godart F."/>
            <person name="Aiese Cigliano R."/>
            <person name="Sanseverino W."/>
            <person name="Barakat M."/>
            <person name="Ortet P."/>
            <person name="Marechal E."/>
            <person name="Cagnac O."/>
            <person name="Amato A."/>
        </authorList>
    </citation>
    <scope>NUCLEOTIDE SEQUENCE [LARGE SCALE GENOMIC DNA]</scope>
</reference>
<dbReference type="AlphaFoldDB" id="A0A2R5G9N9"/>
<protein>
    <submittedName>
        <fullName evidence="2">Uncharacterized protein</fullName>
    </submittedName>
</protein>